<gene>
    <name evidence="4" type="ORF">HICCMSTLAB_LOCUS8968</name>
</gene>
<dbReference type="GO" id="GO:0061629">
    <property type="term" value="F:RNA polymerase II-specific DNA-binding transcription factor binding"/>
    <property type="evidence" value="ECO:0007669"/>
    <property type="project" value="TreeGrafter"/>
</dbReference>
<comment type="caution">
    <text evidence="4">The sequence shown here is derived from an EMBL/GenBank/DDBJ whole genome shotgun (WGS) entry which is preliminary data.</text>
</comment>
<dbReference type="InterPro" id="IPR036770">
    <property type="entry name" value="Ankyrin_rpt-contain_sf"/>
</dbReference>
<dbReference type="Pfam" id="PF12796">
    <property type="entry name" value="Ank_2"/>
    <property type="match status" value="1"/>
</dbReference>
<dbReference type="Gene3D" id="1.25.40.20">
    <property type="entry name" value="Ankyrin repeat-containing domain"/>
    <property type="match status" value="2"/>
</dbReference>
<dbReference type="SUPFAM" id="SSF48403">
    <property type="entry name" value="Ankyrin repeat"/>
    <property type="match status" value="1"/>
</dbReference>
<reference evidence="4" key="1">
    <citation type="submission" date="2021-04" db="EMBL/GenBank/DDBJ databases">
        <authorList>
            <person name="Chebbi M.A.C M."/>
        </authorList>
    </citation>
    <scope>NUCLEOTIDE SEQUENCE</scope>
</reference>
<evidence type="ECO:0000313" key="4">
    <source>
        <dbReference type="EMBL" id="CAG5097969.1"/>
    </source>
</evidence>
<dbReference type="GO" id="GO:0006357">
    <property type="term" value="P:regulation of transcription by RNA polymerase II"/>
    <property type="evidence" value="ECO:0007669"/>
    <property type="project" value="TreeGrafter"/>
</dbReference>
<accession>A0A8J2MNN2</accession>
<keyword evidence="5" id="KW-1185">Reference proteome</keyword>
<evidence type="ECO:0000256" key="2">
    <source>
        <dbReference type="ARBA" id="ARBA00023043"/>
    </source>
</evidence>
<protein>
    <submittedName>
        <fullName evidence="4">Similar to ASB7: Ankyrin repeat and SOCS box protein 7 (Pongo abelii)</fullName>
    </submittedName>
</protein>
<dbReference type="InterPro" id="IPR002110">
    <property type="entry name" value="Ankyrin_rpt"/>
</dbReference>
<dbReference type="Proteomes" id="UP000786811">
    <property type="component" value="Unassembled WGS sequence"/>
</dbReference>
<dbReference type="SMART" id="SM00248">
    <property type="entry name" value="ANK"/>
    <property type="match status" value="5"/>
</dbReference>
<keyword evidence="1" id="KW-0677">Repeat</keyword>
<dbReference type="OrthoDB" id="6596655at2759"/>
<evidence type="ECO:0000313" key="5">
    <source>
        <dbReference type="Proteomes" id="UP000786811"/>
    </source>
</evidence>
<dbReference type="PROSITE" id="PS50297">
    <property type="entry name" value="ANK_REP_REGION"/>
    <property type="match status" value="1"/>
</dbReference>
<organism evidence="4 5">
    <name type="scientific">Cotesia congregata</name>
    <name type="common">Parasitoid wasp</name>
    <name type="synonym">Apanteles congregatus</name>
    <dbReference type="NCBI Taxonomy" id="51543"/>
    <lineage>
        <taxon>Eukaryota</taxon>
        <taxon>Metazoa</taxon>
        <taxon>Ecdysozoa</taxon>
        <taxon>Arthropoda</taxon>
        <taxon>Hexapoda</taxon>
        <taxon>Insecta</taxon>
        <taxon>Pterygota</taxon>
        <taxon>Neoptera</taxon>
        <taxon>Endopterygota</taxon>
        <taxon>Hymenoptera</taxon>
        <taxon>Apocrita</taxon>
        <taxon>Ichneumonoidea</taxon>
        <taxon>Braconidae</taxon>
        <taxon>Microgastrinae</taxon>
        <taxon>Cotesia</taxon>
    </lineage>
</organism>
<name>A0A8J2MNN2_COTCN</name>
<dbReference type="GO" id="GO:0005634">
    <property type="term" value="C:nucleus"/>
    <property type="evidence" value="ECO:0007669"/>
    <property type="project" value="TreeGrafter"/>
</dbReference>
<dbReference type="AlphaFoldDB" id="A0A8J2MNN2"/>
<sequence>MSTLMRNLKTAIFFGDVKKVKKLLKSLAPIPLSKNPLIFGGYSLLKLAIKLRNRKEIAKLLIKKGARVNKKYCDESVPLLHIAIRKQHPDIVKLLVKKEANKWSRCISNDKFITEEIEKYSYCTALDLSCIYQQLKMARLFLKLNDKPNSTPLFDSNSISIAVIRNLWKVVRLLLKYNAWANSTISKMTITHCSRYYSRVPQTRLNSLGENPTLLHAAIVKNNVKMVELLINHGANIHYRTKSFKRTPLI</sequence>
<dbReference type="EMBL" id="CAJNRD030001121">
    <property type="protein sequence ID" value="CAG5097969.1"/>
    <property type="molecule type" value="Genomic_DNA"/>
</dbReference>
<evidence type="ECO:0000256" key="1">
    <source>
        <dbReference type="ARBA" id="ARBA00022737"/>
    </source>
</evidence>
<keyword evidence="2 3" id="KW-0040">ANK repeat</keyword>
<dbReference type="Pfam" id="PF00023">
    <property type="entry name" value="Ank"/>
    <property type="match status" value="1"/>
</dbReference>
<dbReference type="PROSITE" id="PS50088">
    <property type="entry name" value="ANK_REPEAT"/>
    <property type="match status" value="1"/>
</dbReference>
<dbReference type="PANTHER" id="PTHR24126:SF14">
    <property type="entry name" value="ANK_REP_REGION DOMAIN-CONTAINING PROTEIN"/>
    <property type="match status" value="1"/>
</dbReference>
<proteinExistence type="predicted"/>
<feature type="repeat" description="ANK" evidence="3">
    <location>
        <begin position="210"/>
        <end position="242"/>
    </location>
</feature>
<dbReference type="PANTHER" id="PTHR24126">
    <property type="entry name" value="ANKYRIN REPEAT, PH AND SEC7 DOMAIN CONTAINING PROTEIN SECG-RELATED"/>
    <property type="match status" value="1"/>
</dbReference>
<evidence type="ECO:0000256" key="3">
    <source>
        <dbReference type="PROSITE-ProRule" id="PRU00023"/>
    </source>
</evidence>